<dbReference type="Proteomes" id="UP000001514">
    <property type="component" value="Unassembled WGS sequence"/>
</dbReference>
<accession>D8QTS5</accession>
<keyword evidence="3" id="KW-1185">Reference proteome</keyword>
<dbReference type="PROSITE" id="PS50927">
    <property type="entry name" value="BULB_LECTIN"/>
    <property type="match status" value="1"/>
</dbReference>
<gene>
    <name evidence="2" type="ORF">SELMODRAFT_403316</name>
</gene>
<name>D8QTS5_SELML</name>
<dbReference type="AlphaFoldDB" id="D8QTS5"/>
<dbReference type="Gramene" id="EFJ37163">
    <property type="protein sequence ID" value="EFJ37163"/>
    <property type="gene ID" value="SELMODRAFT_403316"/>
</dbReference>
<dbReference type="InterPro" id="IPR036426">
    <property type="entry name" value="Bulb-type_lectin_dom_sf"/>
</dbReference>
<protein>
    <recommendedName>
        <fullName evidence="1">Bulb-type lectin domain-containing protein</fullName>
    </recommendedName>
</protein>
<feature type="domain" description="Bulb-type lectin" evidence="1">
    <location>
        <begin position="4"/>
        <end position="117"/>
    </location>
</feature>
<dbReference type="SUPFAM" id="SSF51110">
    <property type="entry name" value="alpha-D-mannose-specific plant lectins"/>
    <property type="match status" value="1"/>
</dbReference>
<organism evidence="3">
    <name type="scientific">Selaginella moellendorffii</name>
    <name type="common">Spikemoss</name>
    <dbReference type="NCBI Taxonomy" id="88036"/>
    <lineage>
        <taxon>Eukaryota</taxon>
        <taxon>Viridiplantae</taxon>
        <taxon>Streptophyta</taxon>
        <taxon>Embryophyta</taxon>
        <taxon>Tracheophyta</taxon>
        <taxon>Lycopodiopsida</taxon>
        <taxon>Selaginellales</taxon>
        <taxon>Selaginellaceae</taxon>
        <taxon>Selaginella</taxon>
    </lineage>
</organism>
<dbReference type="HOGENOM" id="CLU_1952563_0_0_1"/>
<dbReference type="KEGG" id="smo:SELMODRAFT_403316"/>
<dbReference type="InterPro" id="IPR001480">
    <property type="entry name" value="Bulb-type_lectin_dom"/>
</dbReference>
<evidence type="ECO:0000259" key="1">
    <source>
        <dbReference type="PROSITE" id="PS50927"/>
    </source>
</evidence>
<evidence type="ECO:0000313" key="3">
    <source>
        <dbReference type="Proteomes" id="UP000001514"/>
    </source>
</evidence>
<dbReference type="InParanoid" id="D8QTS5"/>
<evidence type="ECO:0000313" key="2">
    <source>
        <dbReference type="EMBL" id="EFJ37163.1"/>
    </source>
</evidence>
<proteinExistence type="predicted"/>
<sequence>MANTNTLYCGQVLGTDKSLTSNNGACFVCMQGDGNMCLYPSAKPDSAHCLWASGSWHKGFDCLVTPNGQLVVRSKFGEAVYTSPGHFPEDIYKLVVENDGDMVLYSSKDVPVWHTNTSDSLIKFLHQQK</sequence>
<dbReference type="SMART" id="SM00108">
    <property type="entry name" value="B_lectin"/>
    <property type="match status" value="1"/>
</dbReference>
<dbReference type="Gene3D" id="2.90.10.10">
    <property type="entry name" value="Bulb-type lectin domain"/>
    <property type="match status" value="2"/>
</dbReference>
<reference evidence="2 3" key="1">
    <citation type="journal article" date="2011" name="Science">
        <title>The Selaginella genome identifies genetic changes associated with the evolution of vascular plants.</title>
        <authorList>
            <person name="Banks J.A."/>
            <person name="Nishiyama T."/>
            <person name="Hasebe M."/>
            <person name="Bowman J.L."/>
            <person name="Gribskov M."/>
            <person name="dePamphilis C."/>
            <person name="Albert V.A."/>
            <person name="Aono N."/>
            <person name="Aoyama T."/>
            <person name="Ambrose B.A."/>
            <person name="Ashton N.W."/>
            <person name="Axtell M.J."/>
            <person name="Barker E."/>
            <person name="Barker M.S."/>
            <person name="Bennetzen J.L."/>
            <person name="Bonawitz N.D."/>
            <person name="Chapple C."/>
            <person name="Cheng C."/>
            <person name="Correa L.G."/>
            <person name="Dacre M."/>
            <person name="DeBarry J."/>
            <person name="Dreyer I."/>
            <person name="Elias M."/>
            <person name="Engstrom E.M."/>
            <person name="Estelle M."/>
            <person name="Feng L."/>
            <person name="Finet C."/>
            <person name="Floyd S.K."/>
            <person name="Frommer W.B."/>
            <person name="Fujita T."/>
            <person name="Gramzow L."/>
            <person name="Gutensohn M."/>
            <person name="Harholt J."/>
            <person name="Hattori M."/>
            <person name="Heyl A."/>
            <person name="Hirai T."/>
            <person name="Hiwatashi Y."/>
            <person name="Ishikawa M."/>
            <person name="Iwata M."/>
            <person name="Karol K.G."/>
            <person name="Koehler B."/>
            <person name="Kolukisaoglu U."/>
            <person name="Kubo M."/>
            <person name="Kurata T."/>
            <person name="Lalonde S."/>
            <person name="Li K."/>
            <person name="Li Y."/>
            <person name="Litt A."/>
            <person name="Lyons E."/>
            <person name="Manning G."/>
            <person name="Maruyama T."/>
            <person name="Michael T.P."/>
            <person name="Mikami K."/>
            <person name="Miyazaki S."/>
            <person name="Morinaga S."/>
            <person name="Murata T."/>
            <person name="Mueller-Roeber B."/>
            <person name="Nelson D.R."/>
            <person name="Obara M."/>
            <person name="Oguri Y."/>
            <person name="Olmstead R.G."/>
            <person name="Onodera N."/>
            <person name="Petersen B.L."/>
            <person name="Pils B."/>
            <person name="Prigge M."/>
            <person name="Rensing S.A."/>
            <person name="Riano-Pachon D.M."/>
            <person name="Roberts A.W."/>
            <person name="Sato Y."/>
            <person name="Scheller H.V."/>
            <person name="Schulz B."/>
            <person name="Schulz C."/>
            <person name="Shakirov E.V."/>
            <person name="Shibagaki N."/>
            <person name="Shinohara N."/>
            <person name="Shippen D.E."/>
            <person name="Soerensen I."/>
            <person name="Sotooka R."/>
            <person name="Sugimoto N."/>
            <person name="Sugita M."/>
            <person name="Sumikawa N."/>
            <person name="Tanurdzic M."/>
            <person name="Theissen G."/>
            <person name="Ulvskov P."/>
            <person name="Wakazuki S."/>
            <person name="Weng J.K."/>
            <person name="Willats W.W."/>
            <person name="Wipf D."/>
            <person name="Wolf P.G."/>
            <person name="Yang L."/>
            <person name="Zimmer A.D."/>
            <person name="Zhu Q."/>
            <person name="Mitros T."/>
            <person name="Hellsten U."/>
            <person name="Loque D."/>
            <person name="Otillar R."/>
            <person name="Salamov A."/>
            <person name="Schmutz J."/>
            <person name="Shapiro H."/>
            <person name="Lindquist E."/>
            <person name="Lucas S."/>
            <person name="Rokhsar D."/>
            <person name="Grigoriev I.V."/>
        </authorList>
    </citation>
    <scope>NUCLEOTIDE SEQUENCE [LARGE SCALE GENOMIC DNA]</scope>
</reference>
<dbReference type="EMBL" id="GL377566">
    <property type="protein sequence ID" value="EFJ37163.1"/>
    <property type="molecule type" value="Genomic_DNA"/>
</dbReference>